<dbReference type="OrthoDB" id="1432009at2"/>
<dbReference type="Proteomes" id="UP000199595">
    <property type="component" value="Unassembled WGS sequence"/>
</dbReference>
<evidence type="ECO:0000313" key="2">
    <source>
        <dbReference type="Proteomes" id="UP000199595"/>
    </source>
</evidence>
<keyword evidence="2" id="KW-1185">Reference proteome</keyword>
<gene>
    <name evidence="1" type="ORF">SAMN05444411_101768</name>
</gene>
<reference evidence="1 2" key="1">
    <citation type="submission" date="2016-10" db="EMBL/GenBank/DDBJ databases">
        <authorList>
            <person name="de Groot N.N."/>
        </authorList>
    </citation>
    <scope>NUCLEOTIDE SEQUENCE [LARGE SCALE GENOMIC DNA]</scope>
    <source>
        <strain evidence="1 2">DSM 24956</strain>
    </source>
</reference>
<sequence length="517" mass="60251">MGKILWVCKESFTSLTNFCIPYFNEYKNEAIFIHPTESLLRDTTFVNFKKNNNDIKIHTLDKIAHVYSDNISDKLSKESTNKLQGFEEKYCKKVDWGTLLMSSQIFTTPYHYRYFFKDLTDEEKNYWVLLLFEYMENLVKTSKPDFIFDFDNSEIGRSVLWLVADFFNIPYITIEHTRYNGYLIPNFNLGRKVDDFFIEKFLSIKKADSSFETEVISYRNKSEIANKDYKNNKTLKKNNNSLFKDLKRLGTYEISAIKKMKSKIRFLKSNFRFPFIAHFPSIFFFFLEMVLRERYLLSSLNPFFKNPVEGEKYIYFPLHLVPESSTLIKAPFYPNEESVIAFISKALPLGWKLYIKEHGAMIGERPLKFYKKISRLSNVEFIKLDAHSDPKSWILKSQGVITLTGTSAFESVMLGKPAIVLGTVPFEMINGITKCKSLLALPGIIKKEFVGVSKIDNFESCAKYLQIINEIGEIVEFTFLHNSCYNSLLFKTDLCDKARNQIVKMVEVLKKGVNLSS</sequence>
<dbReference type="AlphaFoldDB" id="A0A1H2TQW7"/>
<dbReference type="SUPFAM" id="SSF53756">
    <property type="entry name" value="UDP-Glycosyltransferase/glycogen phosphorylase"/>
    <property type="match status" value="1"/>
</dbReference>
<accession>A0A1H2TQW7</accession>
<dbReference type="RefSeq" id="WP_090119877.1">
    <property type="nucleotide sequence ID" value="NZ_FNNJ01000001.1"/>
</dbReference>
<dbReference type="STRING" id="762486.SAMN05444411_101768"/>
<name>A0A1H2TQW7_9FLAO</name>
<protein>
    <recommendedName>
        <fullName evidence="3">Capsule polysaccharide biosynthesis protein</fullName>
    </recommendedName>
</protein>
<evidence type="ECO:0000313" key="1">
    <source>
        <dbReference type="EMBL" id="SDW45684.1"/>
    </source>
</evidence>
<proteinExistence type="predicted"/>
<organism evidence="1 2">
    <name type="scientific">Lutibacter oricola</name>
    <dbReference type="NCBI Taxonomy" id="762486"/>
    <lineage>
        <taxon>Bacteria</taxon>
        <taxon>Pseudomonadati</taxon>
        <taxon>Bacteroidota</taxon>
        <taxon>Flavobacteriia</taxon>
        <taxon>Flavobacteriales</taxon>
        <taxon>Flavobacteriaceae</taxon>
        <taxon>Lutibacter</taxon>
    </lineage>
</organism>
<dbReference type="EMBL" id="FNNJ01000001">
    <property type="protein sequence ID" value="SDW45684.1"/>
    <property type="molecule type" value="Genomic_DNA"/>
</dbReference>
<evidence type="ECO:0008006" key="3">
    <source>
        <dbReference type="Google" id="ProtNLM"/>
    </source>
</evidence>